<feature type="transmembrane region" description="Helical" evidence="4">
    <location>
        <begin position="238"/>
        <end position="257"/>
    </location>
</feature>
<dbReference type="SUPFAM" id="SSF48334">
    <property type="entry name" value="DNA repair protein MutS, domain III"/>
    <property type="match status" value="1"/>
</dbReference>
<organism evidence="6 7">
    <name type="scientific">Candidatus Chromulinivorax destructor</name>
    <dbReference type="NCBI Taxonomy" id="2066483"/>
    <lineage>
        <taxon>Bacteria</taxon>
        <taxon>Candidatus Babelota</taxon>
        <taxon>Candidatus Babeliae</taxon>
        <taxon>Candidatus Babeliales</taxon>
        <taxon>Candidatus Chromulinivoraceae</taxon>
        <taxon>Candidatus Chromulinivorax</taxon>
    </lineage>
</organism>
<dbReference type="InterPro" id="IPR017261">
    <property type="entry name" value="DNA_mismatch_repair_MutS/MSH"/>
</dbReference>
<evidence type="ECO:0000256" key="4">
    <source>
        <dbReference type="SAM" id="Phobius"/>
    </source>
</evidence>
<dbReference type="GO" id="GO:0030983">
    <property type="term" value="F:mismatched DNA binding"/>
    <property type="evidence" value="ECO:0007669"/>
    <property type="project" value="InterPro"/>
</dbReference>
<dbReference type="GO" id="GO:0006298">
    <property type="term" value="P:mismatch repair"/>
    <property type="evidence" value="ECO:0007669"/>
    <property type="project" value="InterPro"/>
</dbReference>
<dbReference type="InterPro" id="IPR027417">
    <property type="entry name" value="P-loop_NTPase"/>
</dbReference>
<dbReference type="Proteomes" id="UP000254834">
    <property type="component" value="Chromosome"/>
</dbReference>
<dbReference type="SMART" id="SM00534">
    <property type="entry name" value="MUTSac"/>
    <property type="match status" value="1"/>
</dbReference>
<dbReference type="PANTHER" id="PTHR11361">
    <property type="entry name" value="DNA MISMATCH REPAIR PROTEIN MUTS FAMILY MEMBER"/>
    <property type="match status" value="1"/>
</dbReference>
<evidence type="ECO:0000313" key="6">
    <source>
        <dbReference type="EMBL" id="AXK61116.1"/>
    </source>
</evidence>
<reference evidence="6 7" key="1">
    <citation type="submission" date="2017-12" db="EMBL/GenBank/DDBJ databases">
        <title>Chromulinavorax destructans is a abundant pathogen of dominant heterotrophic picoflagllates.</title>
        <authorList>
            <person name="Deeg C.M."/>
            <person name="Zimmer M."/>
            <person name="Suttle C.A."/>
        </authorList>
    </citation>
    <scope>NUCLEOTIDE SEQUENCE [LARGE SCALE GENOMIC DNA]</scope>
    <source>
        <strain evidence="6 7">SeV1</strain>
    </source>
</reference>
<dbReference type="KEGG" id="cdes:C0J27_05285"/>
<dbReference type="SUPFAM" id="SSF52540">
    <property type="entry name" value="P-loop containing nucleoside triphosphate hydrolases"/>
    <property type="match status" value="1"/>
</dbReference>
<dbReference type="EMBL" id="CP025544">
    <property type="protein sequence ID" value="AXK61116.1"/>
    <property type="molecule type" value="Genomic_DNA"/>
</dbReference>
<dbReference type="AlphaFoldDB" id="A0A345ZCU9"/>
<dbReference type="GO" id="GO:0140664">
    <property type="term" value="F:ATP-dependent DNA damage sensor activity"/>
    <property type="evidence" value="ECO:0007669"/>
    <property type="project" value="InterPro"/>
</dbReference>
<keyword evidence="3" id="KW-0238">DNA-binding</keyword>
<evidence type="ECO:0000256" key="2">
    <source>
        <dbReference type="ARBA" id="ARBA00022840"/>
    </source>
</evidence>
<protein>
    <recommendedName>
        <fullName evidence="5">DNA mismatch repair proteins mutS family domain-containing protein</fullName>
    </recommendedName>
</protein>
<dbReference type="Gene3D" id="3.40.50.300">
    <property type="entry name" value="P-loop containing nucleotide triphosphate hydrolases"/>
    <property type="match status" value="1"/>
</dbReference>
<name>A0A345ZCU9_9BACT</name>
<keyword evidence="1" id="KW-0547">Nucleotide-binding</keyword>
<evidence type="ECO:0000313" key="7">
    <source>
        <dbReference type="Proteomes" id="UP000254834"/>
    </source>
</evidence>
<dbReference type="PANTHER" id="PTHR11361:SF34">
    <property type="entry name" value="DNA MISMATCH REPAIR PROTEIN MSH1, MITOCHONDRIAL"/>
    <property type="match status" value="1"/>
</dbReference>
<keyword evidence="4" id="KW-1133">Transmembrane helix</keyword>
<proteinExistence type="predicted"/>
<dbReference type="InterPro" id="IPR000432">
    <property type="entry name" value="DNA_mismatch_repair_MutS_C"/>
</dbReference>
<feature type="domain" description="DNA mismatch repair proteins mutS family" evidence="5">
    <location>
        <begin position="409"/>
        <end position="586"/>
    </location>
</feature>
<keyword evidence="7" id="KW-1185">Reference proteome</keyword>
<keyword evidence="4" id="KW-0812">Transmembrane</keyword>
<gene>
    <name evidence="6" type="ORF">C0J27_05285</name>
</gene>
<keyword evidence="2" id="KW-0067">ATP-binding</keyword>
<dbReference type="GO" id="GO:0005524">
    <property type="term" value="F:ATP binding"/>
    <property type="evidence" value="ECO:0007669"/>
    <property type="project" value="UniProtKB-KW"/>
</dbReference>
<dbReference type="Gene3D" id="1.10.1420.10">
    <property type="match status" value="1"/>
</dbReference>
<dbReference type="OrthoDB" id="9801987at2"/>
<evidence type="ECO:0000256" key="3">
    <source>
        <dbReference type="ARBA" id="ARBA00023125"/>
    </source>
</evidence>
<accession>A0A345ZCU9</accession>
<feature type="transmembrane region" description="Helical" evidence="4">
    <location>
        <begin position="205"/>
        <end position="226"/>
    </location>
</feature>
<dbReference type="InterPro" id="IPR036187">
    <property type="entry name" value="DNA_mismatch_repair_MutS_sf"/>
</dbReference>
<evidence type="ECO:0000259" key="5">
    <source>
        <dbReference type="SMART" id="SM00534"/>
    </source>
</evidence>
<dbReference type="PIRSF" id="PIRSF037677">
    <property type="entry name" value="DNA_mis_repair_Msh6"/>
    <property type="match status" value="1"/>
</dbReference>
<keyword evidence="4" id="KW-0472">Membrane</keyword>
<evidence type="ECO:0000256" key="1">
    <source>
        <dbReference type="ARBA" id="ARBA00022741"/>
    </source>
</evidence>
<dbReference type="InterPro" id="IPR045076">
    <property type="entry name" value="MutS"/>
</dbReference>
<dbReference type="Pfam" id="PF00488">
    <property type="entry name" value="MutS_V"/>
    <property type="match status" value="1"/>
</dbReference>
<sequence>MKVFMIHSFRSSWFILPLFVLCMTGCAKKNIKISSLEQIKSTQEKITDTSGKDRVLEIITTIEHNVVPAQSQPVQYAHVQNIQQDLSLENIAAYFDCKTVMGKSFLTQTLNHPVCAVDESGIVAHRKKAIEQLVNNPELKKQVDEILQLAAQQEQLIIQLMSDFFIGKTCPELQNLALLKNQNPYVYPFAEFCTTNKSMQTAKTVLQMLSLFGCTAGTIGFGITAANAAHMGAEYGQLACLSGYFGILTGLYGYIIYDDFTKAGEKRSKIHALNQLIHVAEQIERLCDTYQIDNQFKMSLIQDAQGARLVKELKHCRYTQKKNYCFSTPAVHTLLYKVYKNDKHLAQMFASIAEMDAYHAIATKMLASQDSRNRFCFAECIESEKPLVSSTGFWNVLIPHAVPNTLLQYRNIILTGPNAGGKTSLIKAILQNIVLAQTYGVAAAEKFEFTQFDVILSYLTISDDLIHGQSLFQSEINRAQELLQTIKALQPHQKLFFALDELFTGTASQGGERTAYKFIDKVASFDRVLSIYATHFDALKDLGAAHSSLMNYKVNAPVKNEKNKFVYPYTVSAGHNDICIAVDMAEQAGLFD</sequence>